<evidence type="ECO:0000256" key="6">
    <source>
        <dbReference type="ARBA" id="ARBA00022741"/>
    </source>
</evidence>
<dbReference type="Pfam" id="PF00120">
    <property type="entry name" value="Gln-synt_C"/>
    <property type="match status" value="1"/>
</dbReference>
<dbReference type="InterPro" id="IPR014746">
    <property type="entry name" value="Gln_synth/guanido_kin_cat_dom"/>
</dbReference>
<evidence type="ECO:0000256" key="8">
    <source>
        <dbReference type="ARBA" id="ARBA00049436"/>
    </source>
</evidence>
<protein>
    <recommendedName>
        <fullName evidence="3 11">Glutamine synthetase</fullName>
        <ecNumber evidence="3 11">6.3.1.2</ecNumber>
    </recommendedName>
</protein>
<evidence type="ECO:0000259" key="12">
    <source>
        <dbReference type="PROSITE" id="PS51986"/>
    </source>
</evidence>
<dbReference type="GO" id="GO:0005524">
    <property type="term" value="F:ATP binding"/>
    <property type="evidence" value="ECO:0007669"/>
    <property type="project" value="UniProtKB-KW"/>
</dbReference>
<evidence type="ECO:0000256" key="1">
    <source>
        <dbReference type="ARBA" id="ARBA00004496"/>
    </source>
</evidence>
<dbReference type="Gene3D" id="3.30.590.10">
    <property type="entry name" value="Glutamine synthetase/guanido kinase, catalytic domain"/>
    <property type="match status" value="1"/>
</dbReference>
<keyword evidence="4" id="KW-0963">Cytoplasm</keyword>
<dbReference type="InterPro" id="IPR008146">
    <property type="entry name" value="Gln_synth_cat_dom"/>
</dbReference>
<dbReference type="InterPro" id="IPR008147">
    <property type="entry name" value="Gln_synt_N"/>
</dbReference>
<dbReference type="FunFam" id="3.10.20.70:FF:000004">
    <property type="entry name" value="Glutamine synthetase"/>
    <property type="match status" value="1"/>
</dbReference>
<dbReference type="FunFam" id="3.30.590.10:FF:000011">
    <property type="entry name" value="Glutamine synthetase"/>
    <property type="match status" value="1"/>
</dbReference>
<organism evidence="14 15">
    <name type="scientific">Trichuris muris</name>
    <name type="common">Mouse whipworm</name>
    <dbReference type="NCBI Taxonomy" id="70415"/>
    <lineage>
        <taxon>Eukaryota</taxon>
        <taxon>Metazoa</taxon>
        <taxon>Ecdysozoa</taxon>
        <taxon>Nematoda</taxon>
        <taxon>Enoplea</taxon>
        <taxon>Dorylaimia</taxon>
        <taxon>Trichinellida</taxon>
        <taxon>Trichuridae</taxon>
        <taxon>Trichuris</taxon>
    </lineage>
</organism>
<dbReference type="InterPro" id="IPR036651">
    <property type="entry name" value="Gln_synt_N_sf"/>
</dbReference>
<sequence length="449" mass="50496">MRWFADLLTVEQPLQNVHQNIAELAHPAGFNEIVSLRHKLARRERLVSVGQKGCTYSFELSCLTAHPLVNRLCSGVAEEQLCSEMAFSLTINSANSKSVLSEYLKIPQGDKVQATYVWVDGTGEYMRAKTRTLDYEPKSVKELPIWYFDGSSTYQAEGSNSDVYIYPAAIYKDPFLLGKNKLVLCDTYKYNKEPTASNTRKSCLDAMEKARSFEPWFGIEQEYTLYDLDRQPHRWPKLGFPAPQGPYYCGVGADRVFGRDVVEAHYRALLYAGINVSGTNAEVMPAQWEFQIGPCEGIDAADQLWMARYILHRVAEDFNIVVSFDPKPIPGDWNGAGAHCNFSTKQMRESGGLAHIEEAVEKLSKRHEKHIRVYDPKGGLDNARRLVGRMETSSVTDFSAGIAHRGASVRIPRPVADEGCGYLEDRRPASNSDPYRVTEALIRTVCLDE</sequence>
<dbReference type="InterPro" id="IPR027303">
    <property type="entry name" value="Gln_synth_gly_rich_site"/>
</dbReference>
<keyword evidence="14" id="KW-1185">Reference proteome</keyword>
<dbReference type="PROSITE" id="PS00180">
    <property type="entry name" value="GLNA_1"/>
    <property type="match status" value="1"/>
</dbReference>
<dbReference type="PANTHER" id="PTHR20852">
    <property type="entry name" value="GLUTAMINE SYNTHETASE"/>
    <property type="match status" value="1"/>
</dbReference>
<proteinExistence type="inferred from homology"/>
<keyword evidence="7 11" id="KW-0067">ATP-binding</keyword>
<dbReference type="Gene3D" id="3.10.20.70">
    <property type="entry name" value="Glutamine synthetase, N-terminal domain"/>
    <property type="match status" value="1"/>
</dbReference>
<evidence type="ECO:0000313" key="14">
    <source>
        <dbReference type="Proteomes" id="UP000046395"/>
    </source>
</evidence>
<dbReference type="PROSITE" id="PS51987">
    <property type="entry name" value="GS_CATALYTIC"/>
    <property type="match status" value="1"/>
</dbReference>
<feature type="domain" description="GS beta-grasp" evidence="12">
    <location>
        <begin position="112"/>
        <end position="192"/>
    </location>
</feature>
<evidence type="ECO:0000256" key="3">
    <source>
        <dbReference type="ARBA" id="ARBA00012937"/>
    </source>
</evidence>
<evidence type="ECO:0000256" key="7">
    <source>
        <dbReference type="ARBA" id="ARBA00022840"/>
    </source>
</evidence>
<evidence type="ECO:0000256" key="2">
    <source>
        <dbReference type="ARBA" id="ARBA00009897"/>
    </source>
</evidence>
<reference evidence="15" key="1">
    <citation type="submission" date="2019-12" db="UniProtKB">
        <authorList>
            <consortium name="WormBaseParasite"/>
        </authorList>
    </citation>
    <scope>IDENTIFICATION</scope>
</reference>
<dbReference type="GO" id="GO:0006542">
    <property type="term" value="P:glutamine biosynthetic process"/>
    <property type="evidence" value="ECO:0007669"/>
    <property type="project" value="InterPro"/>
</dbReference>
<dbReference type="SUPFAM" id="SSF54368">
    <property type="entry name" value="Glutamine synthetase, N-terminal domain"/>
    <property type="match status" value="1"/>
</dbReference>
<keyword evidence="6 11" id="KW-0547">Nucleotide-binding</keyword>
<dbReference type="STRING" id="70415.A0A5S6R4B6"/>
<evidence type="ECO:0000313" key="15">
    <source>
        <dbReference type="WBParaSite" id="TMUE_3000014431.1"/>
    </source>
</evidence>
<dbReference type="SMART" id="SM01230">
    <property type="entry name" value="Gln-synt_C"/>
    <property type="match status" value="1"/>
</dbReference>
<keyword evidence="5 11" id="KW-0436">Ligase</keyword>
<comment type="similarity">
    <text evidence="2 9 10">Belongs to the glutamine synthetase family.</text>
</comment>
<dbReference type="PANTHER" id="PTHR20852:SF57">
    <property type="entry name" value="GLUTAMINE SYNTHETASE 2 CYTOPLASMIC"/>
    <property type="match status" value="1"/>
</dbReference>
<dbReference type="Proteomes" id="UP000046395">
    <property type="component" value="Unassembled WGS sequence"/>
</dbReference>
<evidence type="ECO:0000256" key="5">
    <source>
        <dbReference type="ARBA" id="ARBA00022598"/>
    </source>
</evidence>
<evidence type="ECO:0000259" key="13">
    <source>
        <dbReference type="PROSITE" id="PS51987"/>
    </source>
</evidence>
<evidence type="ECO:0000256" key="4">
    <source>
        <dbReference type="ARBA" id="ARBA00022490"/>
    </source>
</evidence>
<dbReference type="SUPFAM" id="SSF55931">
    <property type="entry name" value="Glutamine synthetase/guanido kinase"/>
    <property type="match status" value="1"/>
</dbReference>
<dbReference type="EC" id="6.3.1.2" evidence="3 11"/>
<feature type="domain" description="GS catalytic" evidence="13">
    <location>
        <begin position="199"/>
        <end position="449"/>
    </location>
</feature>
<dbReference type="GO" id="GO:0004356">
    <property type="term" value="F:glutamine synthetase activity"/>
    <property type="evidence" value="ECO:0007669"/>
    <property type="project" value="UniProtKB-EC"/>
</dbReference>
<dbReference type="PROSITE" id="PS00181">
    <property type="entry name" value="GLNA_ATP"/>
    <property type="match status" value="1"/>
</dbReference>
<name>A0A5S6R4B6_TRIMR</name>
<dbReference type="WBParaSite" id="TMUE_3000014431.1">
    <property type="protein sequence ID" value="TMUE_3000014431.1"/>
    <property type="gene ID" value="WBGene00285911"/>
</dbReference>
<dbReference type="GO" id="GO:0005737">
    <property type="term" value="C:cytoplasm"/>
    <property type="evidence" value="ECO:0007669"/>
    <property type="project" value="UniProtKB-SubCell"/>
</dbReference>
<comment type="subcellular location">
    <subcellularLocation>
        <location evidence="1">Cytoplasm</location>
    </subcellularLocation>
</comment>
<comment type="catalytic activity">
    <reaction evidence="8 11">
        <text>L-glutamate + NH4(+) + ATP = L-glutamine + ADP + phosphate + H(+)</text>
        <dbReference type="Rhea" id="RHEA:16169"/>
        <dbReference type="ChEBI" id="CHEBI:15378"/>
        <dbReference type="ChEBI" id="CHEBI:28938"/>
        <dbReference type="ChEBI" id="CHEBI:29985"/>
        <dbReference type="ChEBI" id="CHEBI:30616"/>
        <dbReference type="ChEBI" id="CHEBI:43474"/>
        <dbReference type="ChEBI" id="CHEBI:58359"/>
        <dbReference type="ChEBI" id="CHEBI:456216"/>
        <dbReference type="EC" id="6.3.1.2"/>
    </reaction>
</comment>
<evidence type="ECO:0000256" key="11">
    <source>
        <dbReference type="RuleBase" id="RU004356"/>
    </source>
</evidence>
<dbReference type="InterPro" id="IPR027302">
    <property type="entry name" value="Gln_synth_N_conserv_site"/>
</dbReference>
<accession>A0A5S6R4B6</accession>
<evidence type="ECO:0000256" key="9">
    <source>
        <dbReference type="PROSITE-ProRule" id="PRU01330"/>
    </source>
</evidence>
<dbReference type="InterPro" id="IPR050292">
    <property type="entry name" value="Glutamine_Synthetase"/>
</dbReference>
<dbReference type="AlphaFoldDB" id="A0A5S6R4B6"/>
<evidence type="ECO:0000256" key="10">
    <source>
        <dbReference type="RuleBase" id="RU000384"/>
    </source>
</evidence>
<dbReference type="PROSITE" id="PS51986">
    <property type="entry name" value="GS_BETA_GRASP"/>
    <property type="match status" value="1"/>
</dbReference>